<feature type="chain" id="PRO_5047474691" evidence="2">
    <location>
        <begin position="24"/>
        <end position="122"/>
    </location>
</feature>
<dbReference type="EMBL" id="OW152830">
    <property type="protein sequence ID" value="CAH2048865.1"/>
    <property type="molecule type" value="Genomic_DNA"/>
</dbReference>
<evidence type="ECO:0000256" key="2">
    <source>
        <dbReference type="SAM" id="SignalP"/>
    </source>
</evidence>
<protein>
    <submittedName>
        <fullName evidence="3">Uncharacterized protein</fullName>
    </submittedName>
</protein>
<dbReference type="Proteomes" id="UP000837857">
    <property type="component" value="Chromosome 18"/>
</dbReference>
<reference evidence="3" key="1">
    <citation type="submission" date="2022-03" db="EMBL/GenBank/DDBJ databases">
        <authorList>
            <person name="Martin H S."/>
        </authorList>
    </citation>
    <scope>NUCLEOTIDE SEQUENCE</scope>
</reference>
<name>A0ABN8I846_9NEOP</name>
<accession>A0ABN8I846</accession>
<feature type="non-terminal residue" evidence="3">
    <location>
        <position position="122"/>
    </location>
</feature>
<feature type="region of interest" description="Disordered" evidence="1">
    <location>
        <begin position="98"/>
        <end position="122"/>
    </location>
</feature>
<organism evidence="3 4">
    <name type="scientific">Iphiclides podalirius</name>
    <name type="common">scarce swallowtail</name>
    <dbReference type="NCBI Taxonomy" id="110791"/>
    <lineage>
        <taxon>Eukaryota</taxon>
        <taxon>Metazoa</taxon>
        <taxon>Ecdysozoa</taxon>
        <taxon>Arthropoda</taxon>
        <taxon>Hexapoda</taxon>
        <taxon>Insecta</taxon>
        <taxon>Pterygota</taxon>
        <taxon>Neoptera</taxon>
        <taxon>Endopterygota</taxon>
        <taxon>Lepidoptera</taxon>
        <taxon>Glossata</taxon>
        <taxon>Ditrysia</taxon>
        <taxon>Papilionoidea</taxon>
        <taxon>Papilionidae</taxon>
        <taxon>Papilioninae</taxon>
        <taxon>Iphiclides</taxon>
    </lineage>
</organism>
<keyword evidence="2" id="KW-0732">Signal</keyword>
<evidence type="ECO:0000256" key="1">
    <source>
        <dbReference type="SAM" id="MobiDB-lite"/>
    </source>
</evidence>
<evidence type="ECO:0000313" key="4">
    <source>
        <dbReference type="Proteomes" id="UP000837857"/>
    </source>
</evidence>
<gene>
    <name evidence="3" type="ORF">IPOD504_LOCUS6433</name>
</gene>
<keyword evidence="4" id="KW-1185">Reference proteome</keyword>
<evidence type="ECO:0000313" key="3">
    <source>
        <dbReference type="EMBL" id="CAH2048865.1"/>
    </source>
</evidence>
<feature type="signal peptide" evidence="2">
    <location>
        <begin position="1"/>
        <end position="23"/>
    </location>
</feature>
<sequence>MFLERASVLLLYLGLEVFVRVVAEQVDIREVAADKGTNVTIPCGAFLKQNTSNVQWVHRGNRTHHTVLTGGGNASHPMVPRDAARQLGAKRAVDYPNEYQFGSDPSRPRARERTAIGPQITV</sequence>
<proteinExistence type="predicted"/>